<dbReference type="Proteomes" id="UP000011701">
    <property type="component" value="Chromosome"/>
</dbReference>
<comment type="caution">
    <text evidence="1">The sequence shown here is derived from an EMBL/GenBank/DDBJ whole genome shotgun (WGS) entry which is preliminary data.</text>
</comment>
<dbReference type="InterPro" id="IPR029060">
    <property type="entry name" value="PIN-like_dom_sf"/>
</dbReference>
<dbReference type="SUPFAM" id="SSF88723">
    <property type="entry name" value="PIN domain-like"/>
    <property type="match status" value="1"/>
</dbReference>
<dbReference type="EMBL" id="AGDY01000005">
    <property type="protein sequence ID" value="EMB22222.1"/>
    <property type="molecule type" value="Genomic_DNA"/>
</dbReference>
<evidence type="ECO:0008006" key="2">
    <source>
        <dbReference type="Google" id="ProtNLM"/>
    </source>
</evidence>
<organism evidence="1">
    <name type="scientific">Treponema denticola OTK</name>
    <dbReference type="NCBI Taxonomy" id="999434"/>
    <lineage>
        <taxon>Bacteria</taxon>
        <taxon>Pseudomonadati</taxon>
        <taxon>Spirochaetota</taxon>
        <taxon>Spirochaetia</taxon>
        <taxon>Spirochaetales</taxon>
        <taxon>Treponemataceae</taxon>
        <taxon>Treponema</taxon>
    </lineage>
</organism>
<protein>
    <recommendedName>
        <fullName evidence="2">PIN domain-containing protein</fullName>
    </recommendedName>
</protein>
<dbReference type="RefSeq" id="WP_002691765.1">
    <property type="nucleotide sequence ID" value="NZ_CM001797.1"/>
</dbReference>
<reference evidence="1" key="1">
    <citation type="submission" date="2012-01" db="EMBL/GenBank/DDBJ databases">
        <title>The Genome Sequence of Treponema denticola OTK.</title>
        <authorList>
            <consortium name="The Broad Institute Genome Sequencing Platform"/>
            <person name="Earl A."/>
            <person name="Ward D."/>
            <person name="Feldgarden M."/>
            <person name="Gevers D."/>
            <person name="Blanton J.M."/>
            <person name="Fenno C.J."/>
            <person name="Baranova O.V."/>
            <person name="Mathney J."/>
            <person name="Dewhirst F.E."/>
            <person name="Izard J."/>
            <person name="Young S.K."/>
            <person name="Zeng Q."/>
            <person name="Gargeya S."/>
            <person name="Fitzgerald M."/>
            <person name="Haas B."/>
            <person name="Abouelleil A."/>
            <person name="Alvarado L."/>
            <person name="Arachchi H.M."/>
            <person name="Berlin A."/>
            <person name="Chapman S.B."/>
            <person name="Gearin G."/>
            <person name="Goldberg J."/>
            <person name="Griggs A."/>
            <person name="Gujja S."/>
            <person name="Hansen M."/>
            <person name="Heiman D."/>
            <person name="Howarth C."/>
            <person name="Larimer J."/>
            <person name="Lui A."/>
            <person name="MacDonald P.J.P."/>
            <person name="McCowen C."/>
            <person name="Montmayeur A."/>
            <person name="Murphy C."/>
            <person name="Neiman D."/>
            <person name="Pearson M."/>
            <person name="Priest M."/>
            <person name="Roberts A."/>
            <person name="Saif S."/>
            <person name="Shea T."/>
            <person name="Sisk P."/>
            <person name="Stolte C."/>
            <person name="Sykes S."/>
            <person name="Wortman J."/>
            <person name="Nusbaum C."/>
            <person name="Birren B."/>
        </authorList>
    </citation>
    <scope>NUCLEOTIDE SEQUENCE [LARGE SCALE GENOMIC DNA]</scope>
    <source>
        <strain evidence="1">OTK</strain>
    </source>
</reference>
<evidence type="ECO:0000313" key="1">
    <source>
        <dbReference type="EMBL" id="EMB22222.1"/>
    </source>
</evidence>
<accession>A0A0F6MQA3</accession>
<dbReference type="AlphaFoldDB" id="A0A0F6MQA3"/>
<dbReference type="Gene3D" id="3.40.50.1010">
    <property type="entry name" value="5'-nuclease"/>
    <property type="match status" value="2"/>
</dbReference>
<dbReference type="HOGENOM" id="CLU_2721089_0_0_12"/>
<sequence length="72" mass="8058">MIYLCDTCVLIDYLRGKTEVQQKLEQDKGLGLGMSSITYMELIVGATALELGLPLYTTNIKDFQFIPDLVLV</sequence>
<name>A0A0F6MQA3_TREDN</name>
<gene>
    <name evidence="1" type="ORF">HMPREF9723_01140</name>
</gene>
<proteinExistence type="predicted"/>